<reference evidence="1 2" key="1">
    <citation type="submission" date="2016-04" db="EMBL/GenBank/DDBJ databases">
        <title>First whole genome shotgun sequence of the bacterium Enteractinococcus sp. strain UASWS1574.</title>
        <authorList>
            <person name="Crovadore J."/>
            <person name="Chablais R."/>
            <person name="Lefort F."/>
        </authorList>
    </citation>
    <scope>NUCLEOTIDE SEQUENCE [LARGE SCALE GENOMIC DNA]</scope>
    <source>
        <strain evidence="1 2">UASWS1574</strain>
    </source>
</reference>
<protein>
    <submittedName>
        <fullName evidence="1">Uncharacterized protein</fullName>
    </submittedName>
</protein>
<accession>A0A1B7LVK9</accession>
<organism evidence="1 2">
    <name type="scientific">Enteractinococcus helveticum</name>
    <dbReference type="NCBI Taxonomy" id="1837282"/>
    <lineage>
        <taxon>Bacteria</taxon>
        <taxon>Bacillati</taxon>
        <taxon>Actinomycetota</taxon>
        <taxon>Actinomycetes</taxon>
        <taxon>Micrococcales</taxon>
        <taxon>Micrococcaceae</taxon>
    </lineage>
</organism>
<dbReference type="EMBL" id="LXEY01000106">
    <property type="protein sequence ID" value="OAV53334.1"/>
    <property type="molecule type" value="Genomic_DNA"/>
</dbReference>
<proteinExistence type="predicted"/>
<name>A0A1B7LVK9_9MICC</name>
<dbReference type="Proteomes" id="UP000078292">
    <property type="component" value="Unassembled WGS sequence"/>
</dbReference>
<comment type="caution">
    <text evidence="1">The sequence shown here is derived from an EMBL/GenBank/DDBJ whole genome shotgun (WGS) entry which is preliminary data.</text>
</comment>
<evidence type="ECO:0000313" key="1">
    <source>
        <dbReference type="EMBL" id="OAV53334.1"/>
    </source>
</evidence>
<sequence length="388" mass="43807">MYDGAVTEYQIDTENILARHRQLSGLKSLASSAQKMTDRSFELYGPTNTGDFAKWLGRSGNLTAKPQFGQLVQAHQQLITTHGVYGWLQVLLTGAVYQYQRDYNMGGRTADTTYLSRQHVDDVCRLGTHIVLNYGAPTVANRKLLAHFMSGNYARLVERILPAVAVEIGQELRPEALEEGANPIFRLPQQFLQMSVVHELDMRPMDAHEPVQDEGFAYHPNELVQHDVSTLEGAAQQMLYELTMITRALQEDAAPTPWNDPALVRARLEATMGVAWASQCLDPHPEVDSEDHRQMYIEDLVGRVEKIQERGIIATISAETFQTRQLVEEAAGEDPATVMLYERAMRQSVDNAAWVIFNWVPDLQTAGFLAQLLLDYQFDAFFKETEMM</sequence>
<dbReference type="AlphaFoldDB" id="A0A1B7LVK9"/>
<gene>
    <name evidence="1" type="ORF">A6F49_00760</name>
</gene>
<keyword evidence="2" id="KW-1185">Reference proteome</keyword>
<dbReference type="STRING" id="1837282.A6F49_00760"/>
<evidence type="ECO:0000313" key="2">
    <source>
        <dbReference type="Proteomes" id="UP000078292"/>
    </source>
</evidence>